<dbReference type="Gene3D" id="3.30.920.50">
    <property type="entry name" value="Beta-1,3-glucanase, C-terminal domain"/>
    <property type="match status" value="1"/>
</dbReference>
<dbReference type="PANTHER" id="PTHR38165:SF1">
    <property type="entry name" value="GLUCANASE B"/>
    <property type="match status" value="1"/>
</dbReference>
<organism evidence="3 4">
    <name type="scientific">Amycolatopsis pigmentata</name>
    <dbReference type="NCBI Taxonomy" id="450801"/>
    <lineage>
        <taxon>Bacteria</taxon>
        <taxon>Bacillati</taxon>
        <taxon>Actinomycetota</taxon>
        <taxon>Actinomycetes</taxon>
        <taxon>Pseudonocardiales</taxon>
        <taxon>Pseudonocardiaceae</taxon>
        <taxon>Amycolatopsis</taxon>
    </lineage>
</organism>
<dbReference type="InterPro" id="IPR032477">
    <property type="entry name" value="Glyco_hydro_64"/>
</dbReference>
<dbReference type="PROSITE" id="PS51318">
    <property type="entry name" value="TAT"/>
    <property type="match status" value="1"/>
</dbReference>
<keyword evidence="4" id="KW-1185">Reference proteome</keyword>
<accession>A0ABW5G7J0</accession>
<dbReference type="PROSITE" id="PS52006">
    <property type="entry name" value="GH64"/>
    <property type="match status" value="1"/>
</dbReference>
<keyword evidence="1" id="KW-0732">Signal</keyword>
<dbReference type="PANTHER" id="PTHR38165">
    <property type="match status" value="1"/>
</dbReference>
<evidence type="ECO:0000313" key="3">
    <source>
        <dbReference type="EMBL" id="MFD2420861.1"/>
    </source>
</evidence>
<dbReference type="InterPro" id="IPR042517">
    <property type="entry name" value="Glyco_hydro_64_N_2"/>
</dbReference>
<evidence type="ECO:0000256" key="1">
    <source>
        <dbReference type="SAM" id="SignalP"/>
    </source>
</evidence>
<dbReference type="InterPro" id="IPR037176">
    <property type="entry name" value="Osmotin/thaumatin-like_sf"/>
</dbReference>
<evidence type="ECO:0000259" key="2">
    <source>
        <dbReference type="PROSITE" id="PS52006"/>
    </source>
</evidence>
<name>A0ABW5G7J0_9PSEU</name>
<comment type="caution">
    <text evidence="3">The sequence shown here is derived from an EMBL/GenBank/DDBJ whole genome shotgun (WGS) entry which is preliminary data.</text>
</comment>
<proteinExistence type="predicted"/>
<dbReference type="RefSeq" id="WP_378269139.1">
    <property type="nucleotide sequence ID" value="NZ_JBHUKR010000021.1"/>
</dbReference>
<dbReference type="Pfam" id="PF16483">
    <property type="entry name" value="Glyco_hydro_64"/>
    <property type="match status" value="1"/>
</dbReference>
<feature type="signal peptide" evidence="1">
    <location>
        <begin position="1"/>
        <end position="26"/>
    </location>
</feature>
<dbReference type="EMBL" id="JBHUKR010000021">
    <property type="protein sequence ID" value="MFD2420861.1"/>
    <property type="molecule type" value="Genomic_DNA"/>
</dbReference>
<gene>
    <name evidence="3" type="ORF">ACFSXZ_31480</name>
</gene>
<reference evidence="4" key="1">
    <citation type="journal article" date="2019" name="Int. J. Syst. Evol. Microbiol.">
        <title>The Global Catalogue of Microorganisms (GCM) 10K type strain sequencing project: providing services to taxonomists for standard genome sequencing and annotation.</title>
        <authorList>
            <consortium name="The Broad Institute Genomics Platform"/>
            <consortium name="The Broad Institute Genome Sequencing Center for Infectious Disease"/>
            <person name="Wu L."/>
            <person name="Ma J."/>
        </authorList>
    </citation>
    <scope>NUCLEOTIDE SEQUENCE [LARGE SCALE GENOMIC DNA]</scope>
    <source>
        <strain evidence="4">CGMCC 4.7645</strain>
    </source>
</reference>
<dbReference type="InterPro" id="IPR006311">
    <property type="entry name" value="TAT_signal"/>
</dbReference>
<dbReference type="Gene3D" id="2.60.110.10">
    <property type="entry name" value="Thaumatin"/>
    <property type="match status" value="1"/>
</dbReference>
<feature type="chain" id="PRO_5045890742" evidence="1">
    <location>
        <begin position="27"/>
        <end position="388"/>
    </location>
</feature>
<sequence length="388" mass="40003">MANRRTVLKGLAAGLVGAPFGAALMAAQTSGKGASAATNGLPLTIVNNTGRYSNAQISYAIVGTDLSTGKQAFATADGTLTPVSPSTGASDMIIPLAGSGDTASAIPANMSGRIYFSVVDKLKFPVVTDGNGNAALQYPAGWVPNDPSFPIVHDFVEFTHNSAGMFCNTTMVDMFSIPLAIGLAGSASQNTGRLVPGGREKIFSAIKANPDFAPLVVEDTRVIAPGHGIDTGVFPATYFDSAINQVWDRYSSTAMTVNVGSAVRTGRVSGGLFSFDGGVAPFRKPSTADVLYCNGALAAPNDGVTGPVAAVLAAGFNRSVLLSSANQPGADPATFYRDAVTNHYAKALHDNTQDGKAYGFAFDDVAGFASYIQDSAPRSITVELTPFY</sequence>
<dbReference type="Proteomes" id="UP001597417">
    <property type="component" value="Unassembled WGS sequence"/>
</dbReference>
<protein>
    <submittedName>
        <fullName evidence="3">Beta-1,3-glucanase family protein</fullName>
    </submittedName>
</protein>
<evidence type="ECO:0000313" key="4">
    <source>
        <dbReference type="Proteomes" id="UP001597417"/>
    </source>
</evidence>
<feature type="domain" description="GH64" evidence="2">
    <location>
        <begin position="38"/>
        <end position="386"/>
    </location>
</feature>
<dbReference type="InterPro" id="IPR037398">
    <property type="entry name" value="Glyco_hydro_64_fam"/>
</dbReference>